<keyword evidence="5" id="KW-1185">Reference proteome</keyword>
<gene>
    <name evidence="4" type="ORF">DFH08DRAFT_916197</name>
</gene>
<comment type="similarity">
    <text evidence="1">Belongs to the short-chain dehydrogenases/reductases (SDR) family.</text>
</comment>
<dbReference type="InterPro" id="IPR051468">
    <property type="entry name" value="Fungal_SecMetab_SDRs"/>
</dbReference>
<dbReference type="InterPro" id="IPR002347">
    <property type="entry name" value="SDR_fam"/>
</dbReference>
<dbReference type="GO" id="GO:0016491">
    <property type="term" value="F:oxidoreductase activity"/>
    <property type="evidence" value="ECO:0007669"/>
    <property type="project" value="UniProtKB-KW"/>
</dbReference>
<evidence type="ECO:0000313" key="5">
    <source>
        <dbReference type="Proteomes" id="UP001218218"/>
    </source>
</evidence>
<keyword evidence="3" id="KW-0560">Oxidoreductase</keyword>
<dbReference type="AlphaFoldDB" id="A0AAD7EMH5"/>
<evidence type="ECO:0000256" key="2">
    <source>
        <dbReference type="ARBA" id="ARBA00022857"/>
    </source>
</evidence>
<organism evidence="4 5">
    <name type="scientific">Mycena albidolilacea</name>
    <dbReference type="NCBI Taxonomy" id="1033008"/>
    <lineage>
        <taxon>Eukaryota</taxon>
        <taxon>Fungi</taxon>
        <taxon>Dikarya</taxon>
        <taxon>Basidiomycota</taxon>
        <taxon>Agaricomycotina</taxon>
        <taxon>Agaricomycetes</taxon>
        <taxon>Agaricomycetidae</taxon>
        <taxon>Agaricales</taxon>
        <taxon>Marasmiineae</taxon>
        <taxon>Mycenaceae</taxon>
        <taxon>Mycena</taxon>
    </lineage>
</organism>
<dbReference type="InterPro" id="IPR036291">
    <property type="entry name" value="NAD(P)-bd_dom_sf"/>
</dbReference>
<dbReference type="PRINTS" id="PR00081">
    <property type="entry name" value="GDHRDH"/>
</dbReference>
<dbReference type="EMBL" id="JARIHO010000032">
    <property type="protein sequence ID" value="KAJ7334897.1"/>
    <property type="molecule type" value="Genomic_DNA"/>
</dbReference>
<keyword evidence="2" id="KW-0521">NADP</keyword>
<evidence type="ECO:0000256" key="3">
    <source>
        <dbReference type="ARBA" id="ARBA00023002"/>
    </source>
</evidence>
<dbReference type="Pfam" id="PF00106">
    <property type="entry name" value="adh_short"/>
    <property type="match status" value="1"/>
</dbReference>
<reference evidence="4" key="1">
    <citation type="submission" date="2023-03" db="EMBL/GenBank/DDBJ databases">
        <title>Massive genome expansion in bonnet fungi (Mycena s.s.) driven by repeated elements and novel gene families across ecological guilds.</title>
        <authorList>
            <consortium name="Lawrence Berkeley National Laboratory"/>
            <person name="Harder C.B."/>
            <person name="Miyauchi S."/>
            <person name="Viragh M."/>
            <person name="Kuo A."/>
            <person name="Thoen E."/>
            <person name="Andreopoulos B."/>
            <person name="Lu D."/>
            <person name="Skrede I."/>
            <person name="Drula E."/>
            <person name="Henrissat B."/>
            <person name="Morin E."/>
            <person name="Kohler A."/>
            <person name="Barry K."/>
            <person name="LaButti K."/>
            <person name="Morin E."/>
            <person name="Salamov A."/>
            <person name="Lipzen A."/>
            <person name="Mereny Z."/>
            <person name="Hegedus B."/>
            <person name="Baldrian P."/>
            <person name="Stursova M."/>
            <person name="Weitz H."/>
            <person name="Taylor A."/>
            <person name="Grigoriev I.V."/>
            <person name="Nagy L.G."/>
            <person name="Martin F."/>
            <person name="Kauserud H."/>
        </authorList>
    </citation>
    <scope>NUCLEOTIDE SEQUENCE</scope>
    <source>
        <strain evidence="4">CBHHK002</strain>
    </source>
</reference>
<name>A0AAD7EMH5_9AGAR</name>
<dbReference type="SUPFAM" id="SSF51735">
    <property type="entry name" value="NAD(P)-binding Rossmann-fold domains"/>
    <property type="match status" value="1"/>
</dbReference>
<dbReference type="PANTHER" id="PTHR43544">
    <property type="entry name" value="SHORT-CHAIN DEHYDROGENASE/REDUCTASE"/>
    <property type="match status" value="1"/>
</dbReference>
<dbReference type="Gene3D" id="3.40.50.720">
    <property type="entry name" value="NAD(P)-binding Rossmann-like Domain"/>
    <property type="match status" value="2"/>
</dbReference>
<dbReference type="GO" id="GO:0005737">
    <property type="term" value="C:cytoplasm"/>
    <property type="evidence" value="ECO:0007669"/>
    <property type="project" value="TreeGrafter"/>
</dbReference>
<proteinExistence type="inferred from homology"/>
<evidence type="ECO:0000313" key="4">
    <source>
        <dbReference type="EMBL" id="KAJ7334897.1"/>
    </source>
</evidence>
<dbReference type="PANTHER" id="PTHR43544:SF7">
    <property type="entry name" value="NADB-LER2"/>
    <property type="match status" value="1"/>
</dbReference>
<protein>
    <recommendedName>
        <fullName evidence="6">NAD(P)-binding protein</fullName>
    </recommendedName>
</protein>
<sequence>MSGKNVYLVSGANRGIGYGLAAAIAARPNTIVFGGARDPTAQSPKELAAKHPNVHSVKITSGDKVDDEAAIAEIQKTARQLDVEINTLGLIVLFQTVNTLLSASPTGAPKFIYISSSTGSVRRYMNMSASASGSSRTVANFLIKALDVENPSLITLAISPGWLATDMGNEGAREDGVAGILSRIDGATNEKSSGRFWNYQVSNDGNPWDIETDEVPW</sequence>
<accession>A0AAD7EMH5</accession>
<evidence type="ECO:0000256" key="1">
    <source>
        <dbReference type="ARBA" id="ARBA00006484"/>
    </source>
</evidence>
<comment type="caution">
    <text evidence="4">The sequence shown here is derived from an EMBL/GenBank/DDBJ whole genome shotgun (WGS) entry which is preliminary data.</text>
</comment>
<evidence type="ECO:0008006" key="6">
    <source>
        <dbReference type="Google" id="ProtNLM"/>
    </source>
</evidence>
<dbReference type="Proteomes" id="UP001218218">
    <property type="component" value="Unassembled WGS sequence"/>
</dbReference>